<feature type="transmembrane region" description="Helical" evidence="1">
    <location>
        <begin position="75"/>
        <end position="95"/>
    </location>
</feature>
<evidence type="ECO:0008006" key="4">
    <source>
        <dbReference type="Google" id="ProtNLM"/>
    </source>
</evidence>
<dbReference type="OrthoDB" id="9788974at2"/>
<proteinExistence type="predicted"/>
<feature type="transmembrane region" description="Helical" evidence="1">
    <location>
        <begin position="46"/>
        <end position="68"/>
    </location>
</feature>
<accession>A0A249L3X4</accession>
<keyword evidence="1" id="KW-0472">Membrane</keyword>
<sequence length="137" mass="15310">MALIKTLAQLGLGAFLLSAGISHLESNRTEFLAQVPTWLPLDPDFVVIASGLVEITLGVLLITTALIFKKYRGVIGISTAVFFILIFPGNINQYVNQIDAFGLDTDTKRLIRLFFQPPLVIWALWCSNAFRLIKKFR</sequence>
<dbReference type="Proteomes" id="UP000217210">
    <property type="component" value="Chromosome"/>
</dbReference>
<protein>
    <recommendedName>
        <fullName evidence="4">DoxX superfamily protein</fullName>
    </recommendedName>
</protein>
<evidence type="ECO:0000313" key="3">
    <source>
        <dbReference type="Proteomes" id="UP000217210"/>
    </source>
</evidence>
<dbReference type="RefSeq" id="WP_095687960.1">
    <property type="nucleotide sequence ID" value="NZ_CP016779.1"/>
</dbReference>
<feature type="transmembrane region" description="Helical" evidence="1">
    <location>
        <begin position="115"/>
        <end position="133"/>
    </location>
</feature>
<keyword evidence="1" id="KW-1133">Transmembrane helix</keyword>
<dbReference type="AlphaFoldDB" id="A0A249L3X4"/>
<gene>
    <name evidence="2" type="ORF">B1sIIB91_01945</name>
</gene>
<keyword evidence="1" id="KW-0812">Transmembrane</keyword>
<evidence type="ECO:0000256" key="1">
    <source>
        <dbReference type="SAM" id="Phobius"/>
    </source>
</evidence>
<organism evidence="2 3">
    <name type="scientific">Candidatus Nanopelagicus abundans</name>
    <dbReference type="NCBI Taxonomy" id="1884916"/>
    <lineage>
        <taxon>Bacteria</taxon>
        <taxon>Bacillati</taxon>
        <taxon>Actinomycetota</taxon>
        <taxon>Actinomycetes</taxon>
        <taxon>Candidatus Nanopelagicales</taxon>
        <taxon>Candidatus Nanopelagicaceae</taxon>
        <taxon>Candidatus Nanopelagicus</taxon>
    </lineage>
</organism>
<dbReference type="KEGG" id="nab:B1sIIB91_01945"/>
<dbReference type="PANTHER" id="PTHR36974:SF1">
    <property type="entry name" value="DOXX FAMILY MEMBRANE PROTEIN"/>
    <property type="match status" value="1"/>
</dbReference>
<name>A0A249L3X4_9ACTN</name>
<evidence type="ECO:0000313" key="2">
    <source>
        <dbReference type="EMBL" id="ASY23684.1"/>
    </source>
</evidence>
<dbReference type="EMBL" id="CP016779">
    <property type="protein sequence ID" value="ASY23684.1"/>
    <property type="molecule type" value="Genomic_DNA"/>
</dbReference>
<dbReference type="PANTHER" id="PTHR36974">
    <property type="entry name" value="MEMBRANE PROTEIN-RELATED"/>
    <property type="match status" value="1"/>
</dbReference>
<reference evidence="2 3" key="1">
    <citation type="submission" date="2016-07" db="EMBL/GenBank/DDBJ databases">
        <title>High microdiversification within the ubiquitous acI lineage of Actinobacteria.</title>
        <authorList>
            <person name="Neuenschwander S.M."/>
            <person name="Salcher M."/>
            <person name="Ghai R."/>
            <person name="Pernthaler J."/>
        </authorList>
    </citation>
    <scope>NUCLEOTIDE SEQUENCE [LARGE SCALE GENOMIC DNA]</scope>
    <source>
        <strain evidence="2">MMS-IIB-91</strain>
    </source>
</reference>
<keyword evidence="3" id="KW-1185">Reference proteome</keyword>